<evidence type="ECO:0000259" key="6">
    <source>
        <dbReference type="SMART" id="SM00385"/>
    </source>
</evidence>
<evidence type="ECO:0000256" key="5">
    <source>
        <dbReference type="SAM" id="MobiDB-lite"/>
    </source>
</evidence>
<keyword evidence="9" id="KW-1185">Reference proteome</keyword>
<feature type="domain" description="Cyclin-like" evidence="6">
    <location>
        <begin position="299"/>
        <end position="387"/>
    </location>
</feature>
<accession>A0A7M5VAA9</accession>
<dbReference type="InterPro" id="IPR039361">
    <property type="entry name" value="Cyclin"/>
</dbReference>
<dbReference type="PANTHER" id="PTHR10177">
    <property type="entry name" value="CYCLINS"/>
    <property type="match status" value="1"/>
</dbReference>
<dbReference type="InterPro" id="IPR048258">
    <property type="entry name" value="Cyclins_cyclin-box"/>
</dbReference>
<keyword evidence="3" id="KW-0131">Cell cycle</keyword>
<feature type="domain" description="Cyclin-like" evidence="6">
    <location>
        <begin position="197"/>
        <end position="282"/>
    </location>
</feature>
<dbReference type="AlphaFoldDB" id="A0A7M5VAA9"/>
<dbReference type="Pfam" id="PF02984">
    <property type="entry name" value="Cyclin_C"/>
    <property type="match status" value="1"/>
</dbReference>
<reference evidence="8" key="1">
    <citation type="submission" date="2021-01" db="UniProtKB">
        <authorList>
            <consortium name="EnsemblMetazoa"/>
        </authorList>
    </citation>
    <scope>IDENTIFICATION</scope>
</reference>
<dbReference type="GO" id="GO:0051301">
    <property type="term" value="P:cell division"/>
    <property type="evidence" value="ECO:0007669"/>
    <property type="project" value="UniProtKB-KW"/>
</dbReference>
<dbReference type="EnsemblMetazoa" id="CLYHEMT006606.1">
    <property type="protein sequence ID" value="CLYHEMP006606.1"/>
    <property type="gene ID" value="CLYHEMG006606"/>
</dbReference>
<evidence type="ECO:0000313" key="9">
    <source>
        <dbReference type="Proteomes" id="UP000594262"/>
    </source>
</evidence>
<dbReference type="InterPro" id="IPR006671">
    <property type="entry name" value="Cyclin_N"/>
</dbReference>
<dbReference type="SUPFAM" id="SSF47954">
    <property type="entry name" value="Cyclin-like"/>
    <property type="match status" value="2"/>
</dbReference>
<evidence type="ECO:0000256" key="2">
    <source>
        <dbReference type="ARBA" id="ARBA00023127"/>
    </source>
</evidence>
<evidence type="ECO:0000256" key="3">
    <source>
        <dbReference type="ARBA" id="ARBA00023306"/>
    </source>
</evidence>
<keyword evidence="2 4" id="KW-0195">Cyclin</keyword>
<keyword evidence="1" id="KW-0132">Cell division</keyword>
<proteinExistence type="inferred from homology"/>
<comment type="similarity">
    <text evidence="4">Belongs to the cyclin family.</text>
</comment>
<name>A0A7M5VAA9_9CNID</name>
<dbReference type="RefSeq" id="XP_066917430.1">
    <property type="nucleotide sequence ID" value="XM_067061329.1"/>
</dbReference>
<feature type="region of interest" description="Disordered" evidence="5">
    <location>
        <begin position="1"/>
        <end position="80"/>
    </location>
</feature>
<dbReference type="SMART" id="SM00385">
    <property type="entry name" value="CYCLIN"/>
    <property type="match status" value="2"/>
</dbReference>
<protein>
    <submittedName>
        <fullName evidence="8">Uncharacterized protein</fullName>
    </submittedName>
</protein>
<organism evidence="8 9">
    <name type="scientific">Clytia hemisphaerica</name>
    <dbReference type="NCBI Taxonomy" id="252671"/>
    <lineage>
        <taxon>Eukaryota</taxon>
        <taxon>Metazoa</taxon>
        <taxon>Cnidaria</taxon>
        <taxon>Hydrozoa</taxon>
        <taxon>Hydroidolina</taxon>
        <taxon>Leptothecata</taxon>
        <taxon>Obeliida</taxon>
        <taxon>Clytiidae</taxon>
        <taxon>Clytia</taxon>
    </lineage>
</organism>
<dbReference type="InterPro" id="IPR013763">
    <property type="entry name" value="Cyclin-like_dom"/>
</dbReference>
<dbReference type="SMART" id="SM01332">
    <property type="entry name" value="Cyclin_C"/>
    <property type="match status" value="1"/>
</dbReference>
<dbReference type="PROSITE" id="PS00292">
    <property type="entry name" value="CYCLINS"/>
    <property type="match status" value="1"/>
</dbReference>
<dbReference type="InterPro" id="IPR036915">
    <property type="entry name" value="Cyclin-like_sf"/>
</dbReference>
<evidence type="ECO:0000313" key="8">
    <source>
        <dbReference type="EnsemblMetazoa" id="CLYHEMP006606.1"/>
    </source>
</evidence>
<evidence type="ECO:0000259" key="7">
    <source>
        <dbReference type="SMART" id="SM01332"/>
    </source>
</evidence>
<evidence type="ECO:0000256" key="4">
    <source>
        <dbReference type="RuleBase" id="RU000383"/>
    </source>
</evidence>
<dbReference type="CDD" id="cd20519">
    <property type="entry name" value="CYCLIN_CCNE_rpt1"/>
    <property type="match status" value="1"/>
</dbReference>
<dbReference type="GeneID" id="136804714"/>
<sequence length="464" mass="53492">MSQTNQGPALRTRRKTATGTEVLDRKRKNRSSTTEEESRSKKRLHQRNPNKQEMALESTEQLDDSTTELNSSNCIDTNNENNNKIVACKQDNSRRRSLRTLRSNPNSKDKVIEKDTLNLTDRPQTPTEIINGMTSFTFSNYFTPCSKESSPLPALSWADSDEVWETMLQKDREYKRDSLYIRKHPSLQPRMRSVLLDWLVEVCEVYRLHRETFYLAVDYVDRYLSTQRNIPKTRLQLVGVTALFIAAKNEEIYPPKLTEFAYVTDGACTEEEILQQEMNLLQCLKWKLCPVTPVSWLTVYLQIANRRLNLPSKENIDENFEMPYFSAVHLCRGSELIDICCLDTGFLQFSYSIIAASALYHMVGKDLVEVTGHKHEELFPCIQWLAPFASALLQQQVKPPKHFEKIPREDSHNIQVHNNGVQILDLVHTQLSTVLPVNNLQRSSPMVQCKGLLTPPRSTEKEIL</sequence>
<dbReference type="FunFam" id="1.10.472.10:FF:000001">
    <property type="entry name" value="G2/mitotic-specific cyclin"/>
    <property type="match status" value="1"/>
</dbReference>
<feature type="domain" description="Cyclin C-terminal" evidence="7">
    <location>
        <begin position="291"/>
        <end position="420"/>
    </location>
</feature>
<feature type="compositionally biased region" description="Polar residues" evidence="5">
    <location>
        <begin position="67"/>
        <end position="80"/>
    </location>
</feature>
<evidence type="ECO:0000256" key="1">
    <source>
        <dbReference type="ARBA" id="ARBA00022618"/>
    </source>
</evidence>
<dbReference type="Proteomes" id="UP000594262">
    <property type="component" value="Unplaced"/>
</dbReference>
<dbReference type="InterPro" id="IPR004367">
    <property type="entry name" value="Cyclin_C-dom"/>
</dbReference>
<dbReference type="Pfam" id="PF00134">
    <property type="entry name" value="Cyclin_N"/>
    <property type="match status" value="1"/>
</dbReference>
<dbReference type="CDD" id="cd20520">
    <property type="entry name" value="CYCLIN_CCNE_rpt2"/>
    <property type="match status" value="1"/>
</dbReference>
<dbReference type="OrthoDB" id="5590282at2759"/>
<dbReference type="Gene3D" id="1.10.472.10">
    <property type="entry name" value="Cyclin-like"/>
    <property type="match status" value="2"/>
</dbReference>